<dbReference type="PANTHER" id="PTHR23350">
    <property type="entry name" value="PEROXISOME ASSEMBLY PROTEIN 10"/>
    <property type="match status" value="1"/>
</dbReference>
<dbReference type="GO" id="GO:0016562">
    <property type="term" value="P:protein import into peroxisome matrix, receptor recycling"/>
    <property type="evidence" value="ECO:0007669"/>
    <property type="project" value="UniProtKB-ARBA"/>
</dbReference>
<evidence type="ECO:0000313" key="22">
    <source>
        <dbReference type="Proteomes" id="UP000242791"/>
    </source>
</evidence>
<proteinExistence type="inferred from homology"/>
<dbReference type="OrthoDB" id="6270329at2759"/>
<keyword evidence="8" id="KW-0808">Transferase</keyword>
<evidence type="ECO:0000256" key="13">
    <source>
        <dbReference type="ARBA" id="ARBA00022833"/>
    </source>
</evidence>
<evidence type="ECO:0000256" key="14">
    <source>
        <dbReference type="ARBA" id="ARBA00022927"/>
    </source>
</evidence>
<dbReference type="AlphaFoldDB" id="A0A1J9Q045"/>
<sequence>MHNAAILAAENKELRAANAKQKRKREKGRTWIAQEGALGVEEGLDRVQRVNEYEQGVVEAADSQPRKRAAPRCSVCGIIGHTALDPQSHYCKLTLTFFRLVYPHFNYPIYSCEMDSDPAAAPAITPKPSATPVSHFFPWATSPDIIRSHEKDAYISGTLSVQAHSIIRALRGARFAHSHTDTIKNLTDLLYLSLTTLVGNRTLGEEYCDVVQLEDDSLRLPSLARRVGYILSSILIPWALQRLLPALRHKLRAKLQRSVARLQARAALLSSKQETPSKPNITLRFQTYVLDHLDSLTSLSPIFALNLAAFYFSGAYYHISKRIWGLRYVFTKRIEDNEARIGYEVLGVLLVLQIAVQGILHIKDTVSSFTAETAEDQQQQQNSEQRTAVKAMYNLPSIQSLPASEARYDMANPTNAVLAWVPPGQQRKCTLCLESFKDPSATTCGHVFCWTCIRDWVREKPECPLCRQEALGSKILPLRG</sequence>
<dbReference type="SMART" id="SM00184">
    <property type="entry name" value="RING"/>
    <property type="match status" value="1"/>
</dbReference>
<evidence type="ECO:0000256" key="18">
    <source>
        <dbReference type="ARBA" id="ARBA00041230"/>
    </source>
</evidence>
<keyword evidence="6" id="KW-0813">Transport</keyword>
<evidence type="ECO:0000256" key="10">
    <source>
        <dbReference type="ARBA" id="ARBA00022723"/>
    </source>
</evidence>
<dbReference type="Gene3D" id="3.30.40.10">
    <property type="entry name" value="Zinc/RING finger domain, C3HC4 (zinc finger)"/>
    <property type="match status" value="1"/>
</dbReference>
<comment type="similarity">
    <text evidence="4">Belongs to the pex2/pex10/pex12 family.</text>
</comment>
<evidence type="ECO:0000256" key="12">
    <source>
        <dbReference type="ARBA" id="ARBA00022786"/>
    </source>
</evidence>
<evidence type="ECO:0000256" key="2">
    <source>
        <dbReference type="ARBA" id="ARBA00004585"/>
    </source>
</evidence>
<evidence type="ECO:0000259" key="20">
    <source>
        <dbReference type="PROSITE" id="PS50089"/>
    </source>
</evidence>
<keyword evidence="14" id="KW-0653">Protein transport</keyword>
<comment type="subcellular location">
    <subcellularLocation>
        <location evidence="2">Peroxisome membrane</location>
        <topology evidence="2">Multi-pass membrane protein</topology>
    </subcellularLocation>
</comment>
<dbReference type="InterPro" id="IPR025654">
    <property type="entry name" value="PEX2/10"/>
</dbReference>
<dbReference type="GO" id="GO:0016567">
    <property type="term" value="P:protein ubiquitination"/>
    <property type="evidence" value="ECO:0007669"/>
    <property type="project" value="UniProtKB-ARBA"/>
</dbReference>
<evidence type="ECO:0000256" key="1">
    <source>
        <dbReference type="ARBA" id="ARBA00000900"/>
    </source>
</evidence>
<dbReference type="PROSITE" id="PS50089">
    <property type="entry name" value="ZF_RING_2"/>
    <property type="match status" value="1"/>
</dbReference>
<evidence type="ECO:0000256" key="11">
    <source>
        <dbReference type="ARBA" id="ARBA00022771"/>
    </source>
</evidence>
<protein>
    <recommendedName>
        <fullName evidence="5">RING-type E3 ubiquitin transferase</fullName>
        <ecNumber evidence="5">2.3.2.27</ecNumber>
    </recommendedName>
    <alternativeName>
        <fullName evidence="18">Peroxin-10</fullName>
    </alternativeName>
</protein>
<evidence type="ECO:0000256" key="5">
    <source>
        <dbReference type="ARBA" id="ARBA00012483"/>
    </source>
</evidence>
<gene>
    <name evidence="21" type="ORF">ACJ73_07143</name>
</gene>
<keyword evidence="9" id="KW-0812">Transmembrane</keyword>
<keyword evidence="13" id="KW-0862">Zinc</keyword>
<keyword evidence="12" id="KW-0833">Ubl conjugation pathway</keyword>
<evidence type="ECO:0000256" key="6">
    <source>
        <dbReference type="ARBA" id="ARBA00022448"/>
    </source>
</evidence>
<dbReference type="Pfam" id="PF13639">
    <property type="entry name" value="zf-RING_2"/>
    <property type="match status" value="1"/>
</dbReference>
<dbReference type="InterPro" id="IPR013083">
    <property type="entry name" value="Znf_RING/FYVE/PHD"/>
</dbReference>
<dbReference type="InterPro" id="IPR001841">
    <property type="entry name" value="Znf_RING"/>
</dbReference>
<dbReference type="InterPro" id="IPR006845">
    <property type="entry name" value="Pex_N"/>
</dbReference>
<keyword evidence="11 19" id="KW-0863">Zinc-finger</keyword>
<feature type="domain" description="RING-type" evidence="20">
    <location>
        <begin position="429"/>
        <end position="467"/>
    </location>
</feature>
<dbReference type="GO" id="GO:0005778">
    <property type="term" value="C:peroxisomal membrane"/>
    <property type="evidence" value="ECO:0007669"/>
    <property type="project" value="UniProtKB-SubCell"/>
</dbReference>
<comment type="pathway">
    <text evidence="3">Protein modification; protein ubiquitination.</text>
</comment>
<evidence type="ECO:0000256" key="9">
    <source>
        <dbReference type="ARBA" id="ARBA00022692"/>
    </source>
</evidence>
<evidence type="ECO:0000256" key="4">
    <source>
        <dbReference type="ARBA" id="ARBA00008704"/>
    </source>
</evidence>
<evidence type="ECO:0000256" key="15">
    <source>
        <dbReference type="ARBA" id="ARBA00022989"/>
    </source>
</evidence>
<dbReference type="VEuPathDB" id="FungiDB:ACJ73_07143"/>
<keyword evidence="10" id="KW-0479">Metal-binding</keyword>
<evidence type="ECO:0000313" key="21">
    <source>
        <dbReference type="EMBL" id="OJD21514.1"/>
    </source>
</evidence>
<dbReference type="GO" id="GO:0008270">
    <property type="term" value="F:zinc ion binding"/>
    <property type="evidence" value="ECO:0007669"/>
    <property type="project" value="UniProtKB-KW"/>
</dbReference>
<dbReference type="CDD" id="cd16527">
    <property type="entry name" value="RING-HC_PEX10"/>
    <property type="match status" value="1"/>
</dbReference>
<evidence type="ECO:0000256" key="16">
    <source>
        <dbReference type="ARBA" id="ARBA00023136"/>
    </source>
</evidence>
<dbReference type="PROSITE" id="PS00518">
    <property type="entry name" value="ZF_RING_1"/>
    <property type="match status" value="1"/>
</dbReference>
<dbReference type="GO" id="GO:0061630">
    <property type="term" value="F:ubiquitin protein ligase activity"/>
    <property type="evidence" value="ECO:0007669"/>
    <property type="project" value="UniProtKB-EC"/>
</dbReference>
<dbReference type="Proteomes" id="UP000242791">
    <property type="component" value="Unassembled WGS sequence"/>
</dbReference>
<dbReference type="FunFam" id="3.30.40.10:FF:000395">
    <property type="entry name" value="Putative Peroxisome biosynthesis protein (Peroxin-10)"/>
    <property type="match status" value="1"/>
</dbReference>
<name>A0A1J9Q045_9EURO</name>
<comment type="catalytic activity">
    <reaction evidence="1">
        <text>S-ubiquitinyl-[E2 ubiquitin-conjugating enzyme]-L-cysteine + [acceptor protein]-L-lysine = [E2 ubiquitin-conjugating enzyme]-L-cysteine + N(6)-ubiquitinyl-[acceptor protein]-L-lysine.</text>
        <dbReference type="EC" id="2.3.2.27"/>
    </reaction>
</comment>
<evidence type="ECO:0000256" key="7">
    <source>
        <dbReference type="ARBA" id="ARBA00022593"/>
    </source>
</evidence>
<accession>A0A1J9Q045</accession>
<keyword evidence="22" id="KW-1185">Reference proteome</keyword>
<evidence type="ECO:0000256" key="19">
    <source>
        <dbReference type="PROSITE-ProRule" id="PRU00175"/>
    </source>
</evidence>
<keyword evidence="17" id="KW-0576">Peroxisome</keyword>
<evidence type="ECO:0000256" key="8">
    <source>
        <dbReference type="ARBA" id="ARBA00022679"/>
    </source>
</evidence>
<dbReference type="Pfam" id="PF04757">
    <property type="entry name" value="Pex2_Pex12"/>
    <property type="match status" value="1"/>
</dbReference>
<comment type="caution">
    <text evidence="21">The sequence shown here is derived from an EMBL/GenBank/DDBJ whole genome shotgun (WGS) entry which is preliminary data.</text>
</comment>
<dbReference type="EMBL" id="LGTZ01001382">
    <property type="protein sequence ID" value="OJD21514.1"/>
    <property type="molecule type" value="Genomic_DNA"/>
</dbReference>
<dbReference type="SUPFAM" id="SSF57850">
    <property type="entry name" value="RING/U-box"/>
    <property type="match status" value="1"/>
</dbReference>
<keyword evidence="15" id="KW-1133">Transmembrane helix</keyword>
<reference evidence="21 22" key="1">
    <citation type="submission" date="2015-08" db="EMBL/GenBank/DDBJ databases">
        <title>Emmonsia species relationships and genome sequence.</title>
        <authorList>
            <person name="Cuomo C.A."/>
            <person name="Schwartz I.S."/>
            <person name="Kenyon C."/>
            <person name="De Hoog G.S."/>
            <person name="Govender N.P."/>
            <person name="Botha A."/>
            <person name="Moreno L."/>
            <person name="De Vries M."/>
            <person name="Munoz J.F."/>
            <person name="Stielow J.B."/>
        </authorList>
    </citation>
    <scope>NUCLEOTIDE SEQUENCE [LARGE SCALE GENOMIC DNA]</scope>
    <source>
        <strain evidence="21 22">EI222</strain>
    </source>
</reference>
<evidence type="ECO:0000256" key="17">
    <source>
        <dbReference type="ARBA" id="ARBA00023140"/>
    </source>
</evidence>
<keyword evidence="7" id="KW-0962">Peroxisome biogenesis</keyword>
<dbReference type="EC" id="2.3.2.27" evidence="5"/>
<keyword evidence="16" id="KW-0472">Membrane</keyword>
<dbReference type="InterPro" id="IPR017907">
    <property type="entry name" value="Znf_RING_CS"/>
</dbReference>
<organism evidence="21 22">
    <name type="scientific">Blastomyces percursus</name>
    <dbReference type="NCBI Taxonomy" id="1658174"/>
    <lineage>
        <taxon>Eukaryota</taxon>
        <taxon>Fungi</taxon>
        <taxon>Dikarya</taxon>
        <taxon>Ascomycota</taxon>
        <taxon>Pezizomycotina</taxon>
        <taxon>Eurotiomycetes</taxon>
        <taxon>Eurotiomycetidae</taxon>
        <taxon>Onygenales</taxon>
        <taxon>Ajellomycetaceae</taxon>
        <taxon>Blastomyces</taxon>
    </lineage>
</organism>
<evidence type="ECO:0000256" key="3">
    <source>
        <dbReference type="ARBA" id="ARBA00004906"/>
    </source>
</evidence>
<dbReference type="PANTHER" id="PTHR23350:SF0">
    <property type="entry name" value="PEROXISOME BIOGENESIS FACTOR 10"/>
    <property type="match status" value="1"/>
</dbReference>
<dbReference type="STRING" id="1658174.A0A1J9Q045"/>